<accession>A0ABR2BUD3</accession>
<reference evidence="2 3" key="1">
    <citation type="journal article" date="2024" name="G3 (Bethesda)">
        <title>Genome assembly of Hibiscus sabdariffa L. provides insights into metabolisms of medicinal natural products.</title>
        <authorList>
            <person name="Kim T."/>
        </authorList>
    </citation>
    <scope>NUCLEOTIDE SEQUENCE [LARGE SCALE GENOMIC DNA]</scope>
    <source>
        <strain evidence="2">TK-2024</strain>
        <tissue evidence="2">Old leaves</tissue>
    </source>
</reference>
<evidence type="ECO:0000313" key="3">
    <source>
        <dbReference type="Proteomes" id="UP001472677"/>
    </source>
</evidence>
<proteinExistence type="predicted"/>
<name>A0ABR2BUD3_9ROSI</name>
<organism evidence="2 3">
    <name type="scientific">Hibiscus sabdariffa</name>
    <name type="common">roselle</name>
    <dbReference type="NCBI Taxonomy" id="183260"/>
    <lineage>
        <taxon>Eukaryota</taxon>
        <taxon>Viridiplantae</taxon>
        <taxon>Streptophyta</taxon>
        <taxon>Embryophyta</taxon>
        <taxon>Tracheophyta</taxon>
        <taxon>Spermatophyta</taxon>
        <taxon>Magnoliopsida</taxon>
        <taxon>eudicotyledons</taxon>
        <taxon>Gunneridae</taxon>
        <taxon>Pentapetalae</taxon>
        <taxon>rosids</taxon>
        <taxon>malvids</taxon>
        <taxon>Malvales</taxon>
        <taxon>Malvaceae</taxon>
        <taxon>Malvoideae</taxon>
        <taxon>Hibiscus</taxon>
    </lineage>
</organism>
<protein>
    <submittedName>
        <fullName evidence="2">Uncharacterized protein</fullName>
    </submittedName>
</protein>
<gene>
    <name evidence="2" type="ORF">V6N12_020279</name>
</gene>
<sequence length="88" mass="10308">MMAQSPRSAWIYARNDRPGRPWKQQYSVSRSCTEATLKAKAQNLPKQNTSREIPAPADKQSIERDLDFISIFFSISLFYERIRKKAER</sequence>
<comment type="caution">
    <text evidence="2">The sequence shown here is derived from an EMBL/GenBank/DDBJ whole genome shotgun (WGS) entry which is preliminary data.</text>
</comment>
<keyword evidence="3" id="KW-1185">Reference proteome</keyword>
<evidence type="ECO:0000256" key="1">
    <source>
        <dbReference type="SAM" id="MobiDB-lite"/>
    </source>
</evidence>
<dbReference type="EMBL" id="JBBPBM010000082">
    <property type="protein sequence ID" value="KAK8510739.1"/>
    <property type="molecule type" value="Genomic_DNA"/>
</dbReference>
<feature type="region of interest" description="Disordered" evidence="1">
    <location>
        <begin position="1"/>
        <end position="23"/>
    </location>
</feature>
<evidence type="ECO:0000313" key="2">
    <source>
        <dbReference type="EMBL" id="KAK8510739.1"/>
    </source>
</evidence>
<dbReference type="Proteomes" id="UP001472677">
    <property type="component" value="Unassembled WGS sequence"/>
</dbReference>